<feature type="transmembrane region" description="Helical" evidence="6">
    <location>
        <begin position="143"/>
        <end position="165"/>
    </location>
</feature>
<feature type="transmembrane region" description="Helical" evidence="6">
    <location>
        <begin position="464"/>
        <end position="488"/>
    </location>
</feature>
<organism evidence="8 9">
    <name type="scientific">Tetradesmus obliquus</name>
    <name type="common">Green alga</name>
    <name type="synonym">Acutodesmus obliquus</name>
    <dbReference type="NCBI Taxonomy" id="3088"/>
    <lineage>
        <taxon>Eukaryota</taxon>
        <taxon>Viridiplantae</taxon>
        <taxon>Chlorophyta</taxon>
        <taxon>core chlorophytes</taxon>
        <taxon>Chlorophyceae</taxon>
        <taxon>CS clade</taxon>
        <taxon>Sphaeropleales</taxon>
        <taxon>Scenedesmaceae</taxon>
        <taxon>Tetradesmus</taxon>
    </lineage>
</organism>
<dbReference type="GO" id="GO:0016020">
    <property type="term" value="C:membrane"/>
    <property type="evidence" value="ECO:0007669"/>
    <property type="project" value="UniProtKB-SubCell"/>
</dbReference>
<proteinExistence type="predicted"/>
<feature type="transmembrane region" description="Helical" evidence="6">
    <location>
        <begin position="177"/>
        <end position="198"/>
    </location>
</feature>
<evidence type="ECO:0000313" key="8">
    <source>
        <dbReference type="EMBL" id="SZX72768.1"/>
    </source>
</evidence>
<name>A0A383W556_TETOB</name>
<accession>A0A383W556</accession>
<evidence type="ECO:0000256" key="1">
    <source>
        <dbReference type="ARBA" id="ARBA00004141"/>
    </source>
</evidence>
<dbReference type="EMBL" id="FNXT01001156">
    <property type="protein sequence ID" value="SZX72768.1"/>
    <property type="molecule type" value="Genomic_DNA"/>
</dbReference>
<keyword evidence="9" id="KW-1185">Reference proteome</keyword>
<dbReference type="SUPFAM" id="SSF103473">
    <property type="entry name" value="MFS general substrate transporter"/>
    <property type="match status" value="1"/>
</dbReference>
<reference evidence="8 9" key="1">
    <citation type="submission" date="2016-10" db="EMBL/GenBank/DDBJ databases">
        <authorList>
            <person name="Cai Z."/>
        </authorList>
    </citation>
    <scope>NUCLEOTIDE SEQUENCE [LARGE SCALE GENOMIC DNA]</scope>
</reference>
<dbReference type="GO" id="GO:0022857">
    <property type="term" value="F:transmembrane transporter activity"/>
    <property type="evidence" value="ECO:0007669"/>
    <property type="project" value="InterPro"/>
</dbReference>
<keyword evidence="5 6" id="KW-0472">Membrane</keyword>
<protein>
    <recommendedName>
        <fullName evidence="7">Major facilitator superfamily (MFS) profile domain-containing protein</fullName>
    </recommendedName>
</protein>
<evidence type="ECO:0000256" key="4">
    <source>
        <dbReference type="ARBA" id="ARBA00022989"/>
    </source>
</evidence>
<feature type="domain" description="Major facilitator superfamily (MFS) profile" evidence="7">
    <location>
        <begin position="53"/>
        <end position="490"/>
    </location>
</feature>
<dbReference type="Pfam" id="PF07690">
    <property type="entry name" value="MFS_1"/>
    <property type="match status" value="1"/>
</dbReference>
<dbReference type="Gene3D" id="1.20.1250.20">
    <property type="entry name" value="MFS general substrate transporter like domains"/>
    <property type="match status" value="2"/>
</dbReference>
<dbReference type="InterPro" id="IPR020846">
    <property type="entry name" value="MFS_dom"/>
</dbReference>
<feature type="transmembrane region" description="Helical" evidence="6">
    <location>
        <begin position="118"/>
        <end position="137"/>
    </location>
</feature>
<keyword evidence="4 6" id="KW-1133">Transmembrane helix</keyword>
<dbReference type="PANTHER" id="PTHR43791:SF36">
    <property type="entry name" value="TRANSPORTER, PUTATIVE (AFU_ORTHOLOGUE AFUA_6G08340)-RELATED"/>
    <property type="match status" value="1"/>
</dbReference>
<feature type="transmembrane region" description="Helical" evidence="6">
    <location>
        <begin position="401"/>
        <end position="424"/>
    </location>
</feature>
<gene>
    <name evidence="8" type="ORF">BQ4739_LOCUS12915</name>
</gene>
<evidence type="ECO:0000256" key="5">
    <source>
        <dbReference type="ARBA" id="ARBA00023136"/>
    </source>
</evidence>
<feature type="transmembrane region" description="Helical" evidence="6">
    <location>
        <begin position="343"/>
        <end position="363"/>
    </location>
</feature>
<keyword evidence="2" id="KW-0813">Transport</keyword>
<dbReference type="PANTHER" id="PTHR43791">
    <property type="entry name" value="PERMEASE-RELATED"/>
    <property type="match status" value="1"/>
</dbReference>
<evidence type="ECO:0000256" key="3">
    <source>
        <dbReference type="ARBA" id="ARBA00022692"/>
    </source>
</evidence>
<sequence>MGQIAGTGASHGQNEGPEGCIVALDTCPQSSEKTADDKEDELKPILRKVSRVLLPLLFLASMLNYLDRGAISFAALQMNGQLGLSLQDYGLGSGLFFLGYGVAMVPSTYLTMLYGAKWYAAITVAWGVVAACCAFVTSRAGFFATRLLLGLAEAGAWPSASHLLCQFYPSDRLTRPYAVVCVSSVIAAVFAAPLAAGLMSLDKRGGLAGWQWLFLVEGVPSVLLGMCCWVWLPSSPLTAAMLSREEGQLLHEKVHGSAEAAAAACQPLRWRHMLGLMLDALRRPLLWLLLVVGFLWVLAAFALNSWLPLIIKNMLAGTALTNSSSSGGSSSSSSNSNSHTQEATLLTAIPYVCATAANLAVAWHADRVNERSLHTGVPFVLGGVVLSCFTVLTRLSFAAGFAGLVVAMTCAYAGQSTLLASVAASLDPQHAGVGLALFNAACAAVGGFAANAIAGGLAQRMGSFSLATIVMGVFMAAAGLLAAGLGIYQQCWKQLGKEEDDDIKEVELQQQQQAELRYRLGSRCTSSSLMQIQ</sequence>
<feature type="transmembrane region" description="Helical" evidence="6">
    <location>
        <begin position="436"/>
        <end position="458"/>
    </location>
</feature>
<dbReference type="STRING" id="3088.A0A383W556"/>
<dbReference type="InterPro" id="IPR011701">
    <property type="entry name" value="MFS"/>
</dbReference>
<comment type="subcellular location">
    <subcellularLocation>
        <location evidence="1">Membrane</location>
        <topology evidence="1">Multi-pass membrane protein</topology>
    </subcellularLocation>
</comment>
<feature type="transmembrane region" description="Helical" evidence="6">
    <location>
        <begin position="285"/>
        <end position="307"/>
    </location>
</feature>
<feature type="transmembrane region" description="Helical" evidence="6">
    <location>
        <begin position="52"/>
        <end position="71"/>
    </location>
</feature>
<dbReference type="Proteomes" id="UP000256970">
    <property type="component" value="Unassembled WGS sequence"/>
</dbReference>
<feature type="transmembrane region" description="Helical" evidence="6">
    <location>
        <begin position="375"/>
        <end position="395"/>
    </location>
</feature>
<dbReference type="PROSITE" id="PS50850">
    <property type="entry name" value="MFS"/>
    <property type="match status" value="1"/>
</dbReference>
<evidence type="ECO:0000313" key="9">
    <source>
        <dbReference type="Proteomes" id="UP000256970"/>
    </source>
</evidence>
<feature type="transmembrane region" description="Helical" evidence="6">
    <location>
        <begin position="91"/>
        <end position="111"/>
    </location>
</feature>
<dbReference type="InterPro" id="IPR036259">
    <property type="entry name" value="MFS_trans_sf"/>
</dbReference>
<evidence type="ECO:0000259" key="7">
    <source>
        <dbReference type="PROSITE" id="PS50850"/>
    </source>
</evidence>
<keyword evidence="3 6" id="KW-0812">Transmembrane</keyword>
<evidence type="ECO:0000256" key="2">
    <source>
        <dbReference type="ARBA" id="ARBA00022448"/>
    </source>
</evidence>
<feature type="transmembrane region" description="Helical" evidence="6">
    <location>
        <begin position="210"/>
        <end position="232"/>
    </location>
</feature>
<dbReference type="AlphaFoldDB" id="A0A383W556"/>
<evidence type="ECO:0000256" key="6">
    <source>
        <dbReference type="SAM" id="Phobius"/>
    </source>
</evidence>